<evidence type="ECO:0000313" key="2">
    <source>
        <dbReference type="Proteomes" id="UP000265520"/>
    </source>
</evidence>
<comment type="caution">
    <text evidence="1">The sequence shown here is derived from an EMBL/GenBank/DDBJ whole genome shotgun (WGS) entry which is preliminary data.</text>
</comment>
<proteinExistence type="predicted"/>
<dbReference type="EMBL" id="LXQA010315477">
    <property type="protein sequence ID" value="MCI43305.1"/>
    <property type="molecule type" value="Genomic_DNA"/>
</dbReference>
<keyword evidence="2" id="KW-1185">Reference proteome</keyword>
<sequence>MTEAIEHCLLTCVDAVCIWKACGLEYILPSSSSVELFGWCRDV</sequence>
<name>A0A392S5Y3_9FABA</name>
<organism evidence="1 2">
    <name type="scientific">Trifolium medium</name>
    <dbReference type="NCBI Taxonomy" id="97028"/>
    <lineage>
        <taxon>Eukaryota</taxon>
        <taxon>Viridiplantae</taxon>
        <taxon>Streptophyta</taxon>
        <taxon>Embryophyta</taxon>
        <taxon>Tracheophyta</taxon>
        <taxon>Spermatophyta</taxon>
        <taxon>Magnoliopsida</taxon>
        <taxon>eudicotyledons</taxon>
        <taxon>Gunneridae</taxon>
        <taxon>Pentapetalae</taxon>
        <taxon>rosids</taxon>
        <taxon>fabids</taxon>
        <taxon>Fabales</taxon>
        <taxon>Fabaceae</taxon>
        <taxon>Papilionoideae</taxon>
        <taxon>50 kb inversion clade</taxon>
        <taxon>NPAAA clade</taxon>
        <taxon>Hologalegina</taxon>
        <taxon>IRL clade</taxon>
        <taxon>Trifolieae</taxon>
        <taxon>Trifolium</taxon>
    </lineage>
</organism>
<evidence type="ECO:0000313" key="1">
    <source>
        <dbReference type="EMBL" id="MCI43305.1"/>
    </source>
</evidence>
<dbReference type="AlphaFoldDB" id="A0A392S5Y3"/>
<protein>
    <submittedName>
        <fullName evidence="1">Uncharacterized protein</fullName>
    </submittedName>
</protein>
<accession>A0A392S5Y3</accession>
<dbReference type="Proteomes" id="UP000265520">
    <property type="component" value="Unassembled WGS sequence"/>
</dbReference>
<feature type="non-terminal residue" evidence="1">
    <location>
        <position position="43"/>
    </location>
</feature>
<reference evidence="1 2" key="1">
    <citation type="journal article" date="2018" name="Front. Plant Sci.">
        <title>Red Clover (Trifolium pratense) and Zigzag Clover (T. medium) - A Picture of Genomic Similarities and Differences.</title>
        <authorList>
            <person name="Dluhosova J."/>
            <person name="Istvanek J."/>
            <person name="Nedelnik J."/>
            <person name="Repkova J."/>
        </authorList>
    </citation>
    <scope>NUCLEOTIDE SEQUENCE [LARGE SCALE GENOMIC DNA]</scope>
    <source>
        <strain evidence="2">cv. 10/8</strain>
        <tissue evidence="1">Leaf</tissue>
    </source>
</reference>